<evidence type="ECO:0000259" key="1">
    <source>
        <dbReference type="Pfam" id="PF10354"/>
    </source>
</evidence>
<dbReference type="SUPFAM" id="SSF53335">
    <property type="entry name" value="S-adenosyl-L-methionine-dependent methyltransferases"/>
    <property type="match status" value="1"/>
</dbReference>
<comment type="caution">
    <text evidence="2">The sequence shown here is derived from an EMBL/GenBank/DDBJ whole genome shotgun (WGS) entry which is preliminary data.</text>
</comment>
<dbReference type="PANTHER" id="PTHR11538:SF89">
    <property type="entry name" value="PROTEIN, PUTATIVE (DUF2431)-RELATED"/>
    <property type="match status" value="1"/>
</dbReference>
<proteinExistence type="predicted"/>
<reference evidence="2 3" key="1">
    <citation type="journal article" date="2024" name="Plant J.">
        <title>Genome sequences and population genomics reveal climatic adaptation and genomic divergence between two closely related sweetgum species.</title>
        <authorList>
            <person name="Xu W.Q."/>
            <person name="Ren C.Q."/>
            <person name="Zhang X.Y."/>
            <person name="Comes H.P."/>
            <person name="Liu X.H."/>
            <person name="Li Y.G."/>
            <person name="Kettle C.J."/>
            <person name="Jalonen R."/>
            <person name="Gaisberger H."/>
            <person name="Ma Y.Z."/>
            <person name="Qiu Y.X."/>
        </authorList>
    </citation>
    <scope>NUCLEOTIDE SEQUENCE [LARGE SCALE GENOMIC DNA]</scope>
    <source>
        <strain evidence="2">Hangzhou</strain>
    </source>
</reference>
<dbReference type="Pfam" id="PF10354">
    <property type="entry name" value="BMT5-like"/>
    <property type="match status" value="1"/>
</dbReference>
<dbReference type="InterPro" id="IPR029063">
    <property type="entry name" value="SAM-dependent_MTases_sf"/>
</dbReference>
<dbReference type="GO" id="GO:0005737">
    <property type="term" value="C:cytoplasm"/>
    <property type="evidence" value="ECO:0007669"/>
    <property type="project" value="TreeGrafter"/>
</dbReference>
<protein>
    <recommendedName>
        <fullName evidence="1">25S rRNA (uridine-N(3))-methyltransferase BMT5-like domain-containing protein</fullName>
    </recommendedName>
</protein>
<dbReference type="InterPro" id="IPR019446">
    <property type="entry name" value="BMT5-like"/>
</dbReference>
<organism evidence="2 3">
    <name type="scientific">Liquidambar formosana</name>
    <name type="common">Formosan gum</name>
    <dbReference type="NCBI Taxonomy" id="63359"/>
    <lineage>
        <taxon>Eukaryota</taxon>
        <taxon>Viridiplantae</taxon>
        <taxon>Streptophyta</taxon>
        <taxon>Embryophyta</taxon>
        <taxon>Tracheophyta</taxon>
        <taxon>Spermatophyta</taxon>
        <taxon>Magnoliopsida</taxon>
        <taxon>eudicotyledons</taxon>
        <taxon>Gunneridae</taxon>
        <taxon>Pentapetalae</taxon>
        <taxon>Saxifragales</taxon>
        <taxon>Altingiaceae</taxon>
        <taxon>Liquidambar</taxon>
    </lineage>
</organism>
<accession>A0AAP0NBI5</accession>
<sequence length="347" mass="39003">MYAHNLINLAVSVQDNGEKWIKHYSSSHKILLVGEGDFSFAACLAIAFGSANNMVATSLDSKGLLMEKHPTAGPNLKELEDRGCTIVHDVDAHTMSQHPLLTNKLFDRIVFNFPHAGFDFREHDILQIIQHQKVVKAFLRSARDMLAENGEAHVTHKTTHPFTQWHIEELAEEVGLRLVEKVEFRTLDYPGYINKRGARPRSDRTFLVGECSTFKFGVKNGSGKPEDRTGPINSQKIVMKVQLNSDKCRSKAMKLVRLVFFFMRSVSSVEIQGADKDELVVIGERVDSVGLTNLLRKKVGYAAIVKVEEMKAKEEPKKEVEVNPTPICYTVPSIVYYEPNQSGCSIM</sequence>
<dbReference type="AlphaFoldDB" id="A0AAP0NBI5"/>
<keyword evidence="3" id="KW-1185">Reference proteome</keyword>
<dbReference type="GO" id="GO:0070475">
    <property type="term" value="P:rRNA base methylation"/>
    <property type="evidence" value="ECO:0007669"/>
    <property type="project" value="InterPro"/>
</dbReference>
<dbReference type="GO" id="GO:0070042">
    <property type="term" value="F:rRNA (uridine-N3-)-methyltransferase activity"/>
    <property type="evidence" value="ECO:0007669"/>
    <property type="project" value="InterPro"/>
</dbReference>
<dbReference type="Proteomes" id="UP001415857">
    <property type="component" value="Unassembled WGS sequence"/>
</dbReference>
<dbReference type="Gene3D" id="3.30.70.100">
    <property type="match status" value="1"/>
</dbReference>
<evidence type="ECO:0000313" key="2">
    <source>
        <dbReference type="EMBL" id="KAK9268971.1"/>
    </source>
</evidence>
<gene>
    <name evidence="2" type="ORF">L1049_000738</name>
</gene>
<dbReference type="EMBL" id="JBBPBK010000015">
    <property type="protein sequence ID" value="KAK9268971.1"/>
    <property type="molecule type" value="Genomic_DNA"/>
</dbReference>
<name>A0AAP0NBI5_LIQFO</name>
<evidence type="ECO:0000313" key="3">
    <source>
        <dbReference type="Proteomes" id="UP001415857"/>
    </source>
</evidence>
<dbReference type="PANTHER" id="PTHR11538">
    <property type="entry name" value="PHENYLALANYL-TRNA SYNTHETASE"/>
    <property type="match status" value="1"/>
</dbReference>
<feature type="domain" description="25S rRNA (uridine-N(3))-methyltransferase BMT5-like" evidence="1">
    <location>
        <begin position="31"/>
        <end position="196"/>
    </location>
</feature>